<dbReference type="NCBIfam" id="NF041518">
    <property type="entry name" value="choice_anch_Q"/>
    <property type="match status" value="1"/>
</dbReference>
<dbReference type="InterPro" id="IPR006626">
    <property type="entry name" value="PbH1"/>
</dbReference>
<dbReference type="Proteomes" id="UP001251524">
    <property type="component" value="Unassembled WGS sequence"/>
</dbReference>
<sequence length="554" mass="58394">MTAAHVRAASELAISALLLFVAAAAPATAATYHVRSDGGDSEQCDGRSDAAYPGKGSAQSCAWKHPFNALPPGKPPRIAGGDTLVIHDGSYMMGFGAPDADACSSDSRADCVMAPVPGGPSPTQLTRILGNNDMGQCKGKMPELWATERARMVLRLEDSSNVELACLEVTDHSGCIKGHNHAGKTAGETERCRSDAAPFGDWGEYGLYARDSGNVLLRDLDIHGMAVNGIRAGRVRDWTLQRVKLRANGWAGWDGDISQGKGGSSSNSGRMVFSGGEISWNGCGERYPGKQVFGCWGQKQGGYGDGLGTARSGGQWLFEDMRIHHNTSDGLDLLYMDGSGSVTVRRVRAEGNGGNQIKVAGPVTIENSIAVGSCAYFASFPTSNMIETDHCRAMGNTLSLTLTGGALATVRHNTLAGQGDCLLITLGGNDAARVLVQNNVFLGGSEWRSKDGNHDDVCGHYASDSDASVVFERNLFWKIKDNKCPAGNLCDSDPGLTDASLAHFNATPRAGSPLIDAGKALPQPKDDFNRKPRPVGTAPDIGAIEVQAQGSRKP</sequence>
<comment type="caution">
    <text evidence="3">The sequence shown here is derived from an EMBL/GenBank/DDBJ whole genome shotgun (WGS) entry which is preliminary data.</text>
</comment>
<dbReference type="InterPro" id="IPR011050">
    <property type="entry name" value="Pectin_lyase_fold/virulence"/>
</dbReference>
<keyword evidence="4" id="KW-1185">Reference proteome</keyword>
<proteinExistence type="predicted"/>
<evidence type="ECO:0000256" key="2">
    <source>
        <dbReference type="SAM" id="SignalP"/>
    </source>
</evidence>
<evidence type="ECO:0008006" key="5">
    <source>
        <dbReference type="Google" id="ProtNLM"/>
    </source>
</evidence>
<accession>A0ABU1W9D0</accession>
<protein>
    <recommendedName>
        <fullName evidence="5">Right handed beta helix domain-containing protein</fullName>
    </recommendedName>
</protein>
<reference evidence="3 4" key="1">
    <citation type="submission" date="2023-07" db="EMBL/GenBank/DDBJ databases">
        <title>Sorghum-associated microbial communities from plants grown in Nebraska, USA.</title>
        <authorList>
            <person name="Schachtman D."/>
        </authorList>
    </citation>
    <scope>NUCLEOTIDE SEQUENCE [LARGE SCALE GENOMIC DNA]</scope>
    <source>
        <strain evidence="3 4">BE198</strain>
    </source>
</reference>
<gene>
    <name evidence="3" type="ORF">J2X06_001362</name>
</gene>
<evidence type="ECO:0000313" key="3">
    <source>
        <dbReference type="EMBL" id="MDR7134178.1"/>
    </source>
</evidence>
<dbReference type="EMBL" id="JAVDVY010000001">
    <property type="protein sequence ID" value="MDR7134178.1"/>
    <property type="molecule type" value="Genomic_DNA"/>
</dbReference>
<evidence type="ECO:0000256" key="1">
    <source>
        <dbReference type="SAM" id="MobiDB-lite"/>
    </source>
</evidence>
<dbReference type="SUPFAM" id="SSF51126">
    <property type="entry name" value="Pectin lyase-like"/>
    <property type="match status" value="1"/>
</dbReference>
<feature type="region of interest" description="Disordered" evidence="1">
    <location>
        <begin position="512"/>
        <end position="554"/>
    </location>
</feature>
<evidence type="ECO:0000313" key="4">
    <source>
        <dbReference type="Proteomes" id="UP001251524"/>
    </source>
</evidence>
<dbReference type="RefSeq" id="WP_310059993.1">
    <property type="nucleotide sequence ID" value="NZ_JAVDVY010000001.1"/>
</dbReference>
<organism evidence="3 4">
    <name type="scientific">Lysobacter niastensis</name>
    <dbReference type="NCBI Taxonomy" id="380629"/>
    <lineage>
        <taxon>Bacteria</taxon>
        <taxon>Pseudomonadati</taxon>
        <taxon>Pseudomonadota</taxon>
        <taxon>Gammaproteobacteria</taxon>
        <taxon>Lysobacterales</taxon>
        <taxon>Lysobacteraceae</taxon>
        <taxon>Lysobacter</taxon>
    </lineage>
</organism>
<feature type="chain" id="PRO_5046943522" description="Right handed beta helix domain-containing protein" evidence="2">
    <location>
        <begin position="30"/>
        <end position="554"/>
    </location>
</feature>
<feature type="signal peptide" evidence="2">
    <location>
        <begin position="1"/>
        <end position="29"/>
    </location>
</feature>
<dbReference type="SMART" id="SM00710">
    <property type="entry name" value="PbH1"/>
    <property type="match status" value="5"/>
</dbReference>
<dbReference type="InterPro" id="IPR059226">
    <property type="entry name" value="Choice_anch_Q_dom"/>
</dbReference>
<name>A0ABU1W9D0_9GAMM</name>
<dbReference type="Gene3D" id="2.160.20.10">
    <property type="entry name" value="Single-stranded right-handed beta-helix, Pectin lyase-like"/>
    <property type="match status" value="1"/>
</dbReference>
<keyword evidence="2" id="KW-0732">Signal</keyword>
<dbReference type="InterPro" id="IPR012334">
    <property type="entry name" value="Pectin_lyas_fold"/>
</dbReference>